<dbReference type="AlphaFoldDB" id="A0A0C1MXS6"/>
<evidence type="ECO:0000313" key="3">
    <source>
        <dbReference type="Proteomes" id="UP000031258"/>
    </source>
</evidence>
<comment type="caution">
    <text evidence="2">The sequence shown here is derived from an EMBL/GenBank/DDBJ whole genome shotgun (WGS) entry which is preliminary data.</text>
</comment>
<evidence type="ECO:0000256" key="1">
    <source>
        <dbReference type="SAM" id="MobiDB-lite"/>
    </source>
</evidence>
<feature type="non-terminal residue" evidence="2">
    <location>
        <position position="125"/>
    </location>
</feature>
<keyword evidence="3" id="KW-1185">Reference proteome</keyword>
<sequence>MISKIAGEVEILGEKQSGSEEEIISALRNYYSNFKHLNNLIIKDRLIADSYINLAILKKQLVEEKEKKLKEGLNGEEGSSDEVGKLREERLETYESMHEEKKAMEVEQLFEKRENKEIKKLAIYG</sequence>
<dbReference type="Proteomes" id="UP000031258">
    <property type="component" value="Unassembled WGS sequence"/>
</dbReference>
<reference evidence="2 3" key="1">
    <citation type="submission" date="2014-11" db="EMBL/GenBank/DDBJ databases">
        <title>A Rickettsiales Symbiont of Amoebae With Ancient Features.</title>
        <authorList>
            <person name="Schulz F."/>
            <person name="Martijn J."/>
            <person name="Wascher F."/>
            <person name="Kostanjsek R."/>
            <person name="Ettema T.J."/>
            <person name="Horn M."/>
        </authorList>
    </citation>
    <scope>NUCLEOTIDE SEQUENCE [LARGE SCALE GENOMIC DNA]</scope>
    <source>
        <strain evidence="2 3">UWC36</strain>
    </source>
</reference>
<feature type="region of interest" description="Disordered" evidence="1">
    <location>
        <begin position="68"/>
        <end position="87"/>
    </location>
</feature>
<proteinExistence type="predicted"/>
<gene>
    <name evidence="2" type="ORF">NF27_GC00100</name>
</gene>
<accession>A0A0C1MXS6</accession>
<organism evidence="2 3">
    <name type="scientific">Candidatus Jidaibacter acanthamoebae</name>
    <dbReference type="NCBI Taxonomy" id="86105"/>
    <lineage>
        <taxon>Bacteria</taxon>
        <taxon>Pseudomonadati</taxon>
        <taxon>Pseudomonadota</taxon>
        <taxon>Alphaproteobacteria</taxon>
        <taxon>Rickettsiales</taxon>
        <taxon>Candidatus Midichloriaceae</taxon>
        <taxon>Candidatus Jidaibacter</taxon>
    </lineage>
</organism>
<dbReference type="EMBL" id="JSWE01000151">
    <property type="protein sequence ID" value="KIE04731.1"/>
    <property type="molecule type" value="Genomic_DNA"/>
</dbReference>
<protein>
    <submittedName>
        <fullName evidence="2">Uncharacterized protein</fullName>
    </submittedName>
</protein>
<evidence type="ECO:0000313" key="2">
    <source>
        <dbReference type="EMBL" id="KIE04731.1"/>
    </source>
</evidence>
<name>A0A0C1MXS6_9RICK</name>